<reference evidence="3" key="1">
    <citation type="submission" date="2020-10" db="EMBL/GenBank/DDBJ databases">
        <title>Genome Sequence of Monilinia vaccinii-corymbosi Sheds Light on Mummy Berry Disease Infection of Blueberry and Mating Type.</title>
        <authorList>
            <person name="Yow A.G."/>
            <person name="Zhang Y."/>
            <person name="Bansal K."/>
            <person name="Eacker S.M."/>
            <person name="Sullivan S."/>
            <person name="Liachko I."/>
            <person name="Cubeta M.A."/>
            <person name="Rollins J.A."/>
            <person name="Ashrafi H."/>
        </authorList>
    </citation>
    <scope>NUCLEOTIDE SEQUENCE</scope>
    <source>
        <strain evidence="3">RL-1</strain>
    </source>
</reference>
<keyword evidence="4" id="KW-1185">Reference proteome</keyword>
<organism evidence="3 4">
    <name type="scientific">Monilinia vaccinii-corymbosi</name>
    <dbReference type="NCBI Taxonomy" id="61207"/>
    <lineage>
        <taxon>Eukaryota</taxon>
        <taxon>Fungi</taxon>
        <taxon>Dikarya</taxon>
        <taxon>Ascomycota</taxon>
        <taxon>Pezizomycotina</taxon>
        <taxon>Leotiomycetes</taxon>
        <taxon>Helotiales</taxon>
        <taxon>Sclerotiniaceae</taxon>
        <taxon>Monilinia</taxon>
    </lineage>
</organism>
<feature type="compositionally biased region" description="Low complexity" evidence="1">
    <location>
        <begin position="331"/>
        <end position="374"/>
    </location>
</feature>
<dbReference type="EMBL" id="CP063405">
    <property type="protein sequence ID" value="QSZ29551.1"/>
    <property type="molecule type" value="Genomic_DNA"/>
</dbReference>
<dbReference type="OrthoDB" id="3539294at2759"/>
<gene>
    <name evidence="3" type="ORF">DSL72_004066</name>
</gene>
<evidence type="ECO:0000313" key="3">
    <source>
        <dbReference type="EMBL" id="QSZ29551.1"/>
    </source>
</evidence>
<dbReference type="AlphaFoldDB" id="A0A8A3P3T7"/>
<evidence type="ECO:0000313" key="4">
    <source>
        <dbReference type="Proteomes" id="UP000672032"/>
    </source>
</evidence>
<sequence length="374" mass="41205">MGTAGTALEAIQAGKKVFKQGKEIHGNIMEVHDKIHEFIPLSKDIPKNRAELFQASKTAFKQRHEIHGKVRELHGQILDIHGQVLDVHGQVMGVQGKLHEAAQQQAPQDTAGFKKGAKGYARGCFCGCWVMLKAEAKKYITYVFSLIIFAIITIGLICFLIPVLWHHAHLQLLTLTTTARMPETTRGGNLNSRNESVDYRVFLLHYCVSGLTAQAEKQFNVKNGCHYSTQALYDHILPALGTTFTPALAGKDVPDPSTDIQAMFKHYGYTSCCLYIIDVILAPVVAGVFIWWFISTLKPLKRTFRAFLCASLLLGTPPPSPLPIPLKTNNQSSHHSSSQLPFSSPHSFKHYSSTAPCTSSNTTSTSQPPASTSH</sequence>
<keyword evidence="2" id="KW-0812">Transmembrane</keyword>
<proteinExistence type="predicted"/>
<accession>A0A8A3P3T7</accession>
<keyword evidence="2" id="KW-1133">Transmembrane helix</keyword>
<name>A0A8A3P3T7_9HELO</name>
<feature type="transmembrane region" description="Helical" evidence="2">
    <location>
        <begin position="139"/>
        <end position="165"/>
    </location>
</feature>
<dbReference type="Proteomes" id="UP000672032">
    <property type="component" value="Chromosome 1"/>
</dbReference>
<feature type="transmembrane region" description="Helical" evidence="2">
    <location>
        <begin position="267"/>
        <end position="294"/>
    </location>
</feature>
<evidence type="ECO:0000256" key="1">
    <source>
        <dbReference type="SAM" id="MobiDB-lite"/>
    </source>
</evidence>
<protein>
    <submittedName>
        <fullName evidence="3">Uncharacterized protein</fullName>
    </submittedName>
</protein>
<keyword evidence="2" id="KW-0472">Membrane</keyword>
<feature type="region of interest" description="Disordered" evidence="1">
    <location>
        <begin position="323"/>
        <end position="374"/>
    </location>
</feature>
<evidence type="ECO:0000256" key="2">
    <source>
        <dbReference type="SAM" id="Phobius"/>
    </source>
</evidence>